<dbReference type="OrthoDB" id="71227at2759"/>
<sequence>MLETKTLQIYWHESQPIYSLTFQPSKGPHGSSIPRLVTAGGDNKVRVWQLNTQKDTCNKIESIDFMCSLVQHEQAVNVARFNPNGDILATAGDDGLLLTWEKNESIIKEFGVEDEEFEDFKESWRIKSKLRAGSATGPSEIYDLAWSPCGKYIVTGSMDNNVRIYNVEEKVCCAQVSDHNHYVQGVVWDPQNEYIISQSADRSVHIYKIIRDANDNLINGLKLHHKITKGELPKRAEGENCRMLQFADVRSSYLFHNETLPSFFRRPAISPCGNVLCVPAGIFKTSGEEPSVGNNEFANAVYIYTRSSLKHKQSTPVMALPFLRKPALVVKFCPTAYELQENSTAWLKLPYKLVFAVATSTEVFIYDTENERPIAIIGNLHYNPLTDLTWSKTGDMLMVSSTDGFCSCSSLNTDLFGVTYKEELNTRYVGIEHMNKRSASSSCKSKTPIRGTPPKKQQTLAEVTQNLVTIGGSLINTEQKVKQKRRIQPTLVADKKDSA</sequence>
<evidence type="ECO:0000313" key="12">
    <source>
        <dbReference type="EMBL" id="AMD22405.1"/>
    </source>
</evidence>
<dbReference type="EMBL" id="CP014247">
    <property type="protein sequence ID" value="AMD22405.1"/>
    <property type="molecule type" value="Genomic_DNA"/>
</dbReference>
<dbReference type="GO" id="GO:0006334">
    <property type="term" value="P:nucleosome assembly"/>
    <property type="evidence" value="ECO:0007669"/>
    <property type="project" value="TreeGrafter"/>
</dbReference>
<keyword evidence="7" id="KW-0234">DNA repair</keyword>
<dbReference type="SUPFAM" id="SSF50978">
    <property type="entry name" value="WD40 repeat-like"/>
    <property type="match status" value="1"/>
</dbReference>
<evidence type="ECO:0000256" key="5">
    <source>
        <dbReference type="ARBA" id="ARBA00022763"/>
    </source>
</evidence>
<evidence type="ECO:0000256" key="1">
    <source>
        <dbReference type="ARBA" id="ARBA00004123"/>
    </source>
</evidence>
<comment type="similarity">
    <text evidence="2">Belongs to the WD repeat HIR1 family.</text>
</comment>
<comment type="subcellular location">
    <subcellularLocation>
        <location evidence="1">Nucleus</location>
    </subcellularLocation>
</comment>
<evidence type="ECO:0000313" key="13">
    <source>
        <dbReference type="Proteomes" id="UP000243052"/>
    </source>
</evidence>
<dbReference type="Gene3D" id="2.130.10.10">
    <property type="entry name" value="YVTN repeat-like/Quinoprotein amine dehydrogenase"/>
    <property type="match status" value="2"/>
</dbReference>
<feature type="region of interest" description="Disordered" evidence="10">
    <location>
        <begin position="439"/>
        <end position="458"/>
    </location>
</feature>
<dbReference type="RefSeq" id="XP_017989401.1">
    <property type="nucleotide sequence ID" value="XM_018133912.1"/>
</dbReference>
<accession>A0A0X8HVT5</accession>
<feature type="repeat" description="WD" evidence="9">
    <location>
        <begin position="141"/>
        <end position="168"/>
    </location>
</feature>
<evidence type="ECO:0000256" key="10">
    <source>
        <dbReference type="SAM" id="MobiDB-lite"/>
    </source>
</evidence>
<evidence type="ECO:0000256" key="2">
    <source>
        <dbReference type="ARBA" id="ARBA00007306"/>
    </source>
</evidence>
<dbReference type="AlphaFoldDB" id="A0A0X8HVT5"/>
<protein>
    <submittedName>
        <fullName evidence="12">HGR066Cp</fullName>
    </submittedName>
</protein>
<dbReference type="GeneID" id="28725756"/>
<name>A0A0X8HVT5_9SACH</name>
<dbReference type="GO" id="GO:0006335">
    <property type="term" value="P:DNA replication-dependent chromatin assembly"/>
    <property type="evidence" value="ECO:0007669"/>
    <property type="project" value="InterPro"/>
</dbReference>
<dbReference type="Pfam" id="PF24105">
    <property type="entry name" value="Beta-prop_CAF1B_HIR1"/>
    <property type="match status" value="1"/>
</dbReference>
<keyword evidence="8" id="KW-0539">Nucleus</keyword>
<organism evidence="12 13">
    <name type="scientific">Eremothecium sinecaudum</name>
    <dbReference type="NCBI Taxonomy" id="45286"/>
    <lineage>
        <taxon>Eukaryota</taxon>
        <taxon>Fungi</taxon>
        <taxon>Dikarya</taxon>
        <taxon>Ascomycota</taxon>
        <taxon>Saccharomycotina</taxon>
        <taxon>Saccharomycetes</taxon>
        <taxon>Saccharomycetales</taxon>
        <taxon>Saccharomycetaceae</taxon>
        <taxon>Eremothecium</taxon>
    </lineage>
</organism>
<dbReference type="PROSITE" id="PS50294">
    <property type="entry name" value="WD_REPEATS_REGION"/>
    <property type="match status" value="1"/>
</dbReference>
<dbReference type="SMART" id="SM00320">
    <property type="entry name" value="WD40"/>
    <property type="match status" value="5"/>
</dbReference>
<dbReference type="GO" id="GO:0006281">
    <property type="term" value="P:DNA repair"/>
    <property type="evidence" value="ECO:0007669"/>
    <property type="project" value="UniProtKB-KW"/>
</dbReference>
<dbReference type="InterPro" id="IPR001680">
    <property type="entry name" value="WD40_rpt"/>
</dbReference>
<keyword evidence="6" id="KW-0156">Chromatin regulator</keyword>
<dbReference type="InterPro" id="IPR036322">
    <property type="entry name" value="WD40_repeat_dom_sf"/>
</dbReference>
<proteinExistence type="inferred from homology"/>
<dbReference type="Proteomes" id="UP000243052">
    <property type="component" value="Chromosome vii"/>
</dbReference>
<dbReference type="InterPro" id="IPR055410">
    <property type="entry name" value="Beta-prop_CAF1B_HIR1"/>
</dbReference>
<keyword evidence="3 9" id="KW-0853">WD repeat</keyword>
<gene>
    <name evidence="12" type="ORF">AW171_hschr74441</name>
</gene>
<evidence type="ECO:0000256" key="9">
    <source>
        <dbReference type="PROSITE-ProRule" id="PRU00221"/>
    </source>
</evidence>
<reference evidence="12 13" key="1">
    <citation type="submission" date="2016-01" db="EMBL/GenBank/DDBJ databases">
        <title>Genome sequence of the yeast Holleya sinecauda.</title>
        <authorList>
            <person name="Dietrich F.S."/>
        </authorList>
    </citation>
    <scope>NUCLEOTIDE SEQUENCE [LARGE SCALE GENOMIC DNA]</scope>
    <source>
        <strain evidence="12 13">ATCC 58844</strain>
    </source>
</reference>
<evidence type="ECO:0000256" key="4">
    <source>
        <dbReference type="ARBA" id="ARBA00022737"/>
    </source>
</evidence>
<dbReference type="InterPro" id="IPR045145">
    <property type="entry name" value="PTHR15271"/>
</dbReference>
<dbReference type="GO" id="GO:0005634">
    <property type="term" value="C:nucleus"/>
    <property type="evidence" value="ECO:0007669"/>
    <property type="project" value="UniProtKB-SubCell"/>
</dbReference>
<feature type="domain" description="CAF1B/HIR1 beta-propeller" evidence="11">
    <location>
        <begin position="5"/>
        <end position="412"/>
    </location>
</feature>
<keyword evidence="13" id="KW-1185">Reference proteome</keyword>
<feature type="repeat" description="WD" evidence="9">
    <location>
        <begin position="36"/>
        <end position="58"/>
    </location>
</feature>
<dbReference type="GO" id="GO:0033186">
    <property type="term" value="C:CAF-1 complex"/>
    <property type="evidence" value="ECO:0007669"/>
    <property type="project" value="TreeGrafter"/>
</dbReference>
<dbReference type="PANTHER" id="PTHR15271:SF4">
    <property type="entry name" value="CHROMATIN ASSEMBLY FACTOR 1 SUBUNIT B"/>
    <property type="match status" value="1"/>
</dbReference>
<dbReference type="PANTHER" id="PTHR15271">
    <property type="entry name" value="CHROMATIN ASSEMBLY FACTOR 1 SUBUNIT B"/>
    <property type="match status" value="1"/>
</dbReference>
<keyword evidence="5" id="KW-0227">DNA damage</keyword>
<dbReference type="STRING" id="45286.A0A0X8HVT5"/>
<feature type="repeat" description="WD" evidence="9">
    <location>
        <begin position="176"/>
        <end position="209"/>
    </location>
</feature>
<evidence type="ECO:0000256" key="7">
    <source>
        <dbReference type="ARBA" id="ARBA00023204"/>
    </source>
</evidence>
<evidence type="ECO:0000256" key="3">
    <source>
        <dbReference type="ARBA" id="ARBA00022574"/>
    </source>
</evidence>
<feature type="repeat" description="WD" evidence="9">
    <location>
        <begin position="69"/>
        <end position="101"/>
    </location>
</feature>
<evidence type="ECO:0000256" key="8">
    <source>
        <dbReference type="ARBA" id="ARBA00023242"/>
    </source>
</evidence>
<dbReference type="InterPro" id="IPR015943">
    <property type="entry name" value="WD40/YVTN_repeat-like_dom_sf"/>
</dbReference>
<dbReference type="PROSITE" id="PS50082">
    <property type="entry name" value="WD_REPEATS_2"/>
    <property type="match status" value="4"/>
</dbReference>
<evidence type="ECO:0000259" key="11">
    <source>
        <dbReference type="Pfam" id="PF24105"/>
    </source>
</evidence>
<evidence type="ECO:0000256" key="6">
    <source>
        <dbReference type="ARBA" id="ARBA00022853"/>
    </source>
</evidence>
<keyword evidence="4" id="KW-0677">Repeat</keyword>